<dbReference type="EnsemblMetazoa" id="AFAF005287-RA">
    <property type="protein sequence ID" value="AFAF005287-PA"/>
    <property type="gene ID" value="AFAF005287"/>
</dbReference>
<dbReference type="Proteomes" id="UP000075886">
    <property type="component" value="Unassembled WGS sequence"/>
</dbReference>
<organism evidence="1 2">
    <name type="scientific">Anopheles farauti</name>
    <dbReference type="NCBI Taxonomy" id="69004"/>
    <lineage>
        <taxon>Eukaryota</taxon>
        <taxon>Metazoa</taxon>
        <taxon>Ecdysozoa</taxon>
        <taxon>Arthropoda</taxon>
        <taxon>Hexapoda</taxon>
        <taxon>Insecta</taxon>
        <taxon>Pterygota</taxon>
        <taxon>Neoptera</taxon>
        <taxon>Endopterygota</taxon>
        <taxon>Diptera</taxon>
        <taxon>Nematocera</taxon>
        <taxon>Culicoidea</taxon>
        <taxon>Culicidae</taxon>
        <taxon>Anophelinae</taxon>
        <taxon>Anopheles</taxon>
    </lineage>
</organism>
<reference evidence="2" key="1">
    <citation type="submission" date="2014-01" db="EMBL/GenBank/DDBJ databases">
        <title>The Genome Sequence of Anopheles farauti FAR1 (V2).</title>
        <authorList>
            <consortium name="The Broad Institute Genomics Platform"/>
            <person name="Neafsey D.E."/>
            <person name="Besansky N."/>
            <person name="Howell P."/>
            <person name="Walton C."/>
            <person name="Young S.K."/>
            <person name="Zeng Q."/>
            <person name="Gargeya S."/>
            <person name="Fitzgerald M."/>
            <person name="Haas B."/>
            <person name="Abouelleil A."/>
            <person name="Allen A.W."/>
            <person name="Alvarado L."/>
            <person name="Arachchi H.M."/>
            <person name="Berlin A.M."/>
            <person name="Chapman S.B."/>
            <person name="Gainer-Dewar J."/>
            <person name="Goldberg J."/>
            <person name="Griggs A."/>
            <person name="Gujja S."/>
            <person name="Hansen M."/>
            <person name="Howarth C."/>
            <person name="Imamovic A."/>
            <person name="Ireland A."/>
            <person name="Larimer J."/>
            <person name="McCowan C."/>
            <person name="Murphy C."/>
            <person name="Pearson M."/>
            <person name="Poon T.W."/>
            <person name="Priest M."/>
            <person name="Roberts A."/>
            <person name="Saif S."/>
            <person name="Shea T."/>
            <person name="Sisk P."/>
            <person name="Sykes S."/>
            <person name="Wortman J."/>
            <person name="Nusbaum C."/>
            <person name="Birren B."/>
        </authorList>
    </citation>
    <scope>NUCLEOTIDE SEQUENCE [LARGE SCALE GENOMIC DNA]</scope>
    <source>
        <strain evidence="2">FAR1</strain>
    </source>
</reference>
<protein>
    <submittedName>
        <fullName evidence="1">Uncharacterized protein</fullName>
    </submittedName>
</protein>
<dbReference type="EMBL" id="AXCN02002146">
    <property type="status" value="NOT_ANNOTATED_CDS"/>
    <property type="molecule type" value="Genomic_DNA"/>
</dbReference>
<keyword evidence="2" id="KW-1185">Reference proteome</keyword>
<evidence type="ECO:0000313" key="2">
    <source>
        <dbReference type="Proteomes" id="UP000075886"/>
    </source>
</evidence>
<dbReference type="VEuPathDB" id="VectorBase:AFAF005287"/>
<name>A0A182Q8Q2_9DIPT</name>
<reference evidence="1" key="2">
    <citation type="submission" date="2020-05" db="UniProtKB">
        <authorList>
            <consortium name="EnsemblMetazoa"/>
        </authorList>
    </citation>
    <scope>IDENTIFICATION</scope>
    <source>
        <strain evidence="1">FAR1</strain>
    </source>
</reference>
<dbReference type="AlphaFoldDB" id="A0A182Q8Q2"/>
<evidence type="ECO:0000313" key="1">
    <source>
        <dbReference type="EnsemblMetazoa" id="AFAF005287-PA"/>
    </source>
</evidence>
<sequence>MYLASGRLVLVLPDVHDDGRLVADVEQLRYRTPDDHVDQAMAAGNATVPQFAPPLVVLDRDDDTVRVEGRLYVRVRHQLGQIVQHHLGRGVLEGEENARPEPAGRVTVASVVLLDQLLGGAEILQPQEEAPLVAVPLQPFEPVRRQAQVVVDEIVHLQHAQLALQVRKIAPHRVAAHADRIRLGQLLHADQKLTLHFGCDQHPAITD</sequence>
<accession>A0A182Q8Q2</accession>
<proteinExistence type="predicted"/>